<reference evidence="2 3" key="1">
    <citation type="submission" date="2018-02" db="EMBL/GenBank/DDBJ databases">
        <title>Complete genome of Nitrosopumilus cobalaminigenes HCA1.</title>
        <authorList>
            <person name="Qin W."/>
            <person name="Zheng Y."/>
            <person name="Stahl D.A."/>
        </authorList>
    </citation>
    <scope>NUCLEOTIDE SEQUENCE [LARGE SCALE GENOMIC DNA]</scope>
    <source>
        <strain evidence="2 3">HCA1</strain>
    </source>
</reference>
<keyword evidence="1" id="KW-1133">Transmembrane helix</keyword>
<sequence>MKNVFSFMPVKNRRAVSQVIGSVVILGIVSSVGSVILFNGMDSISAFTYDLSFHEKSKNQIHREDVIFEHVRFEPLTDNMEIDLANIGTVESTITNITILKIDTQEIIAEWVDVNESVAIKDNQKIILDLSDDSDIILSIGSNTWDDPYYVNSEYKISLTTSKGNFITTVASPYNT</sequence>
<dbReference type="GeneID" id="56059146"/>
<keyword evidence="1" id="KW-0472">Membrane</keyword>
<organism evidence="2 3">
    <name type="scientific">Nitrosopumilus cobalaminigenes</name>
    <dbReference type="NCBI Taxonomy" id="1470066"/>
    <lineage>
        <taxon>Archaea</taxon>
        <taxon>Nitrososphaerota</taxon>
        <taxon>Nitrososphaeria</taxon>
        <taxon>Nitrosopumilales</taxon>
        <taxon>Nitrosopumilaceae</taxon>
        <taxon>Nitrosopumilus</taxon>
    </lineage>
</organism>
<keyword evidence="3" id="KW-1185">Reference proteome</keyword>
<gene>
    <name evidence="2" type="ORF">C5F47_03940</name>
</gene>
<feature type="transmembrane region" description="Helical" evidence="1">
    <location>
        <begin position="15"/>
        <end position="38"/>
    </location>
</feature>
<dbReference type="AlphaFoldDB" id="A0A7D5R5P1"/>
<keyword evidence="1" id="KW-0812">Transmembrane</keyword>
<evidence type="ECO:0000256" key="1">
    <source>
        <dbReference type="SAM" id="Phobius"/>
    </source>
</evidence>
<protein>
    <submittedName>
        <fullName evidence="2">Uncharacterized protein</fullName>
    </submittedName>
</protein>
<dbReference type="RefSeq" id="WP_246271196.1">
    <property type="nucleotide sequence ID" value="NZ_CP026993.1"/>
</dbReference>
<dbReference type="KEGG" id="ncl:C5F47_03940"/>
<evidence type="ECO:0000313" key="3">
    <source>
        <dbReference type="Proteomes" id="UP000509771"/>
    </source>
</evidence>
<dbReference type="EMBL" id="CP026993">
    <property type="protein sequence ID" value="QLH02764.1"/>
    <property type="molecule type" value="Genomic_DNA"/>
</dbReference>
<evidence type="ECO:0000313" key="2">
    <source>
        <dbReference type="EMBL" id="QLH02764.1"/>
    </source>
</evidence>
<dbReference type="Proteomes" id="UP000509771">
    <property type="component" value="Chromosome"/>
</dbReference>
<accession>A0A7D5R5P1</accession>
<name>A0A7D5R5P1_9ARCH</name>
<proteinExistence type="predicted"/>